<dbReference type="Pfam" id="PF13649">
    <property type="entry name" value="Methyltransf_25"/>
    <property type="match status" value="1"/>
</dbReference>
<proteinExistence type="predicted"/>
<protein>
    <submittedName>
        <fullName evidence="2">5371_t:CDS:1</fullName>
    </submittedName>
</protein>
<dbReference type="AlphaFoldDB" id="A0A9N9C0N0"/>
<feature type="non-terminal residue" evidence="2">
    <location>
        <position position="333"/>
    </location>
</feature>
<dbReference type="OrthoDB" id="2013972at2759"/>
<evidence type="ECO:0000259" key="1">
    <source>
        <dbReference type="Pfam" id="PF13649"/>
    </source>
</evidence>
<organism evidence="2 3">
    <name type="scientific">Paraglomus occultum</name>
    <dbReference type="NCBI Taxonomy" id="144539"/>
    <lineage>
        <taxon>Eukaryota</taxon>
        <taxon>Fungi</taxon>
        <taxon>Fungi incertae sedis</taxon>
        <taxon>Mucoromycota</taxon>
        <taxon>Glomeromycotina</taxon>
        <taxon>Glomeromycetes</taxon>
        <taxon>Paraglomerales</taxon>
        <taxon>Paraglomeraceae</taxon>
        <taxon>Paraglomus</taxon>
    </lineage>
</organism>
<name>A0A9N9C0N0_9GLOM</name>
<feature type="domain" description="Methyltransferase" evidence="1">
    <location>
        <begin position="115"/>
        <end position="199"/>
    </location>
</feature>
<reference evidence="2" key="1">
    <citation type="submission" date="2021-06" db="EMBL/GenBank/DDBJ databases">
        <authorList>
            <person name="Kallberg Y."/>
            <person name="Tangrot J."/>
            <person name="Rosling A."/>
        </authorList>
    </citation>
    <scope>NUCLEOTIDE SEQUENCE</scope>
    <source>
        <strain evidence="2">IA702</strain>
    </source>
</reference>
<keyword evidence="3" id="KW-1185">Reference proteome</keyword>
<sequence length="333" mass="38262">MGNHIGTLFILRKKKIKPNLDIDSSTTSSSTSSSNTDMLSKVLDPDDNFLMDNYNMLHYMFKHIWKANFSAPVHKALESGINVLDIGWAHIRERTSTELHQHYLIDRSSFIITLGTWVLDMATIYSKSTFYGIDILPAFPSQIKPMNAEFITADVLKGLPFEDNFFGLIYLRFLNRSFTKTDWQTKLLDEIMRVTKPGGWIETMESGLVLLNPAPNLEKAWDAGRVLLEKNGAWVDMAYGVETLFKSHPHCLNVTFQEVWHAMGTWGGRDGEIWANFIIQYTAITSQSLSQYWGMTPEEFQKFVIELSEQLHSLDYNTSFSTIRVFCQKTRRT</sequence>
<accession>A0A9N9C0N0</accession>
<evidence type="ECO:0000313" key="3">
    <source>
        <dbReference type="Proteomes" id="UP000789572"/>
    </source>
</evidence>
<dbReference type="SUPFAM" id="SSF53335">
    <property type="entry name" value="S-adenosyl-L-methionine-dependent methyltransferases"/>
    <property type="match status" value="1"/>
</dbReference>
<comment type="caution">
    <text evidence="2">The sequence shown here is derived from an EMBL/GenBank/DDBJ whole genome shotgun (WGS) entry which is preliminary data.</text>
</comment>
<dbReference type="Gene3D" id="3.40.50.150">
    <property type="entry name" value="Vaccinia Virus protein VP39"/>
    <property type="match status" value="1"/>
</dbReference>
<gene>
    <name evidence="2" type="ORF">POCULU_LOCUS6616</name>
</gene>
<dbReference type="InterPro" id="IPR041698">
    <property type="entry name" value="Methyltransf_25"/>
</dbReference>
<dbReference type="Proteomes" id="UP000789572">
    <property type="component" value="Unassembled WGS sequence"/>
</dbReference>
<dbReference type="InterPro" id="IPR029063">
    <property type="entry name" value="SAM-dependent_MTases_sf"/>
</dbReference>
<evidence type="ECO:0000313" key="2">
    <source>
        <dbReference type="EMBL" id="CAG8583660.1"/>
    </source>
</evidence>
<dbReference type="EMBL" id="CAJVPJ010001260">
    <property type="protein sequence ID" value="CAG8583660.1"/>
    <property type="molecule type" value="Genomic_DNA"/>
</dbReference>